<dbReference type="AlphaFoldDB" id="F8PMU1"/>
<feature type="domain" description="DUF6534" evidence="3">
    <location>
        <begin position="168"/>
        <end position="256"/>
    </location>
</feature>
<gene>
    <name evidence="4" type="ORF">SERLA73DRAFT_176391</name>
</gene>
<keyword evidence="2" id="KW-1133">Transmembrane helix</keyword>
<dbReference type="PANTHER" id="PTHR40465">
    <property type="entry name" value="CHROMOSOME 1, WHOLE GENOME SHOTGUN SEQUENCE"/>
    <property type="match status" value="1"/>
</dbReference>
<feature type="transmembrane region" description="Helical" evidence="2">
    <location>
        <begin position="87"/>
        <end position="107"/>
    </location>
</feature>
<dbReference type="OrthoDB" id="3270417at2759"/>
<feature type="transmembrane region" description="Helical" evidence="2">
    <location>
        <begin position="48"/>
        <end position="67"/>
    </location>
</feature>
<feature type="transmembrane region" description="Helical" evidence="2">
    <location>
        <begin position="119"/>
        <end position="144"/>
    </location>
</feature>
<feature type="transmembrane region" description="Helical" evidence="2">
    <location>
        <begin position="15"/>
        <end position="36"/>
    </location>
</feature>
<feature type="transmembrane region" description="Helical" evidence="2">
    <location>
        <begin position="230"/>
        <end position="251"/>
    </location>
</feature>
<protein>
    <recommendedName>
        <fullName evidence="3">DUF6534 domain-containing protein</fullName>
    </recommendedName>
</protein>
<dbReference type="STRING" id="936435.F8PMU1"/>
<dbReference type="Pfam" id="PF20152">
    <property type="entry name" value="DUF6534"/>
    <property type="match status" value="1"/>
</dbReference>
<dbReference type="eggNOG" id="ENOG502SP1C">
    <property type="taxonomic scope" value="Eukaryota"/>
</dbReference>
<reference evidence="5" key="1">
    <citation type="journal article" date="2011" name="Science">
        <title>The plant cell wall-decomposing machinery underlies the functional diversity of forest fungi.</title>
        <authorList>
            <person name="Eastwood D.C."/>
            <person name="Floudas D."/>
            <person name="Binder M."/>
            <person name="Majcherczyk A."/>
            <person name="Schneider P."/>
            <person name="Aerts A."/>
            <person name="Asiegbu F.O."/>
            <person name="Baker S.E."/>
            <person name="Barry K."/>
            <person name="Bendiksby M."/>
            <person name="Blumentritt M."/>
            <person name="Coutinho P.M."/>
            <person name="Cullen D."/>
            <person name="de Vries R.P."/>
            <person name="Gathman A."/>
            <person name="Goodell B."/>
            <person name="Henrissat B."/>
            <person name="Ihrmark K."/>
            <person name="Kauserud H."/>
            <person name="Kohler A."/>
            <person name="LaButti K."/>
            <person name="Lapidus A."/>
            <person name="Lavin J.L."/>
            <person name="Lee Y.-H."/>
            <person name="Lindquist E."/>
            <person name="Lilly W."/>
            <person name="Lucas S."/>
            <person name="Morin E."/>
            <person name="Murat C."/>
            <person name="Oguiza J.A."/>
            <person name="Park J."/>
            <person name="Pisabarro A.G."/>
            <person name="Riley R."/>
            <person name="Rosling A."/>
            <person name="Salamov A."/>
            <person name="Schmidt O."/>
            <person name="Schmutz J."/>
            <person name="Skrede I."/>
            <person name="Stenlid J."/>
            <person name="Wiebenga A."/>
            <person name="Xie X."/>
            <person name="Kuees U."/>
            <person name="Hibbett D.S."/>
            <person name="Hoffmeister D."/>
            <person name="Hoegberg N."/>
            <person name="Martin F."/>
            <person name="Grigoriev I.V."/>
            <person name="Watkinson S.C."/>
        </authorList>
    </citation>
    <scope>NUCLEOTIDE SEQUENCE [LARGE SCALE GENOMIC DNA]</scope>
    <source>
        <strain evidence="5">strain S7.3</strain>
    </source>
</reference>
<keyword evidence="2" id="KW-0472">Membrane</keyword>
<dbReference type="EMBL" id="GL945476">
    <property type="protein sequence ID" value="EGO02923.1"/>
    <property type="molecule type" value="Genomic_DNA"/>
</dbReference>
<accession>F8PMU1</accession>
<dbReference type="OMA" id="TKRERTH"/>
<dbReference type="Proteomes" id="UP000008063">
    <property type="component" value="Unassembled WGS sequence"/>
</dbReference>
<organism evidence="5">
    <name type="scientific">Serpula lacrymans var. lacrymans (strain S7.3)</name>
    <name type="common">Dry rot fungus</name>
    <dbReference type="NCBI Taxonomy" id="936435"/>
    <lineage>
        <taxon>Eukaryota</taxon>
        <taxon>Fungi</taxon>
        <taxon>Dikarya</taxon>
        <taxon>Basidiomycota</taxon>
        <taxon>Agaricomycotina</taxon>
        <taxon>Agaricomycetes</taxon>
        <taxon>Agaricomycetidae</taxon>
        <taxon>Boletales</taxon>
        <taxon>Coniophorineae</taxon>
        <taxon>Serpulaceae</taxon>
        <taxon>Serpula</taxon>
    </lineage>
</organism>
<evidence type="ECO:0000259" key="3">
    <source>
        <dbReference type="Pfam" id="PF20152"/>
    </source>
</evidence>
<feature type="transmembrane region" description="Helical" evidence="2">
    <location>
        <begin position="201"/>
        <end position="224"/>
    </location>
</feature>
<keyword evidence="2" id="KW-0812">Transmembrane</keyword>
<evidence type="ECO:0000256" key="2">
    <source>
        <dbReference type="SAM" id="Phobius"/>
    </source>
</evidence>
<evidence type="ECO:0000256" key="1">
    <source>
        <dbReference type="SAM" id="MobiDB-lite"/>
    </source>
</evidence>
<dbReference type="HOGENOM" id="CLU_046025_5_2_1"/>
<dbReference type="InterPro" id="IPR045339">
    <property type="entry name" value="DUF6534"/>
</dbReference>
<evidence type="ECO:0000313" key="4">
    <source>
        <dbReference type="EMBL" id="EGO02923.1"/>
    </source>
</evidence>
<feature type="non-terminal residue" evidence="4">
    <location>
        <position position="339"/>
    </location>
</feature>
<evidence type="ECO:0000313" key="5">
    <source>
        <dbReference type="Proteomes" id="UP000008063"/>
    </source>
</evidence>
<name>F8PMU1_SERL3</name>
<proteinExistence type="predicted"/>
<feature type="compositionally biased region" description="Polar residues" evidence="1">
    <location>
        <begin position="284"/>
        <end position="293"/>
    </location>
</feature>
<feature type="transmembrane region" description="Helical" evidence="2">
    <location>
        <begin position="159"/>
        <end position="181"/>
    </location>
</feature>
<feature type="region of interest" description="Disordered" evidence="1">
    <location>
        <begin position="280"/>
        <end position="305"/>
    </location>
</feature>
<keyword evidence="5" id="KW-1185">Reference proteome</keyword>
<sequence length="339" mass="37679">MSSNTPAELLMRGPLIGAFLGMLLYGVTCMQTFFYFQNYPDDRFIFKAIVASLWSMESAHVSLAIYAMDHYLIVNFSDVDALQTIEWNIPAIFTIGFVIDFVVNSYFIWRVQRLSNKIILPLLMMMFNLARLGIGLYSCVLLAIDHSSWNAFRDACYPILVAGTTMIVVGDASTACILAYYLRKGRSEHSSSMMTGLIDRLLIYTIGTGGLTSIVELATMLAMLLSSDSLSFMGITIVQTGLYANSLLTSLNIRKYHSKLLEESSRNGIRLTTLSFDARHTAGRQESQTTQQVRGRHSGAEKLVTPSTISASIHDDQDMGHIRFAQKSMESVDDMGMAS</sequence>
<dbReference type="PANTHER" id="PTHR40465:SF1">
    <property type="entry name" value="DUF6534 DOMAIN-CONTAINING PROTEIN"/>
    <property type="match status" value="1"/>
</dbReference>
<dbReference type="InParanoid" id="F8PMU1"/>